<evidence type="ECO:0000256" key="1">
    <source>
        <dbReference type="SAM" id="MobiDB-lite"/>
    </source>
</evidence>
<keyword evidence="5" id="KW-1185">Reference proteome</keyword>
<sequence>MGNTIFKIILGAVTVVAVPLSIEERSLSNLPAPLNGTGIILRESSGFLAPSQLPFPRTAPFRPVLFRNRERPKGIGGNVTREMKDETNKIAGIPATGFVFSVLMAVLGIATLVATIWKCLYKKPKETRALHEIEMAQIPNAPRLGPMTAPSQQLDLAGLTSHDRVVAEESDNMNEDPHNKNASRIEDRQPSQSLHPVNGSAIDKIVVLPQPDGVEDAICPTNATAIKSDETVLNNGDHHKVAGAQSVDLMANWMKWGKVKTQKPVKLGSIAGPVHAHVGEVMSGEEFASVEKLPVHENNGNTEKQRNTCLGVSVANGLSSPSLGHEWAVLRGGLGMPVDVDMDDGVE</sequence>
<feature type="signal peptide" evidence="3">
    <location>
        <begin position="1"/>
        <end position="17"/>
    </location>
</feature>
<feature type="transmembrane region" description="Helical" evidence="2">
    <location>
        <begin position="90"/>
        <end position="117"/>
    </location>
</feature>
<reference evidence="4" key="2">
    <citation type="submission" date="2023-05" db="EMBL/GenBank/DDBJ databases">
        <authorList>
            <consortium name="Lawrence Berkeley National Laboratory"/>
            <person name="Steindorff A."/>
            <person name="Hensen N."/>
            <person name="Bonometti L."/>
            <person name="Westerberg I."/>
            <person name="Brannstrom I.O."/>
            <person name="Guillou S."/>
            <person name="Cros-Aarteil S."/>
            <person name="Calhoun S."/>
            <person name="Haridas S."/>
            <person name="Kuo A."/>
            <person name="Mondo S."/>
            <person name="Pangilinan J."/>
            <person name="Riley R."/>
            <person name="Labutti K."/>
            <person name="Andreopoulos B."/>
            <person name="Lipzen A."/>
            <person name="Chen C."/>
            <person name="Yanf M."/>
            <person name="Daum C."/>
            <person name="Ng V."/>
            <person name="Clum A."/>
            <person name="Ohm R."/>
            <person name="Martin F."/>
            <person name="Silar P."/>
            <person name="Natvig D."/>
            <person name="Lalanne C."/>
            <person name="Gautier V."/>
            <person name="Ament-Velasquez S.L."/>
            <person name="Kruys A."/>
            <person name="Hutchinson M.I."/>
            <person name="Powell A.J."/>
            <person name="Barry K."/>
            <person name="Miller A.N."/>
            <person name="Grigoriev I.V."/>
            <person name="Debuchy R."/>
            <person name="Gladieux P."/>
            <person name="Thoren M.H."/>
            <person name="Johannesson H."/>
        </authorList>
    </citation>
    <scope>NUCLEOTIDE SEQUENCE</scope>
    <source>
        <strain evidence="4">PSN293</strain>
    </source>
</reference>
<name>A0AAN6XYN7_9PEZI</name>
<dbReference type="EMBL" id="MU858257">
    <property type="protein sequence ID" value="KAK4208126.1"/>
    <property type="molecule type" value="Genomic_DNA"/>
</dbReference>
<keyword evidence="2" id="KW-0472">Membrane</keyword>
<keyword evidence="2" id="KW-1133">Transmembrane helix</keyword>
<comment type="caution">
    <text evidence="4">The sequence shown here is derived from an EMBL/GenBank/DDBJ whole genome shotgun (WGS) entry which is preliminary data.</text>
</comment>
<dbReference type="AlphaFoldDB" id="A0AAN6XYN7"/>
<reference evidence="4" key="1">
    <citation type="journal article" date="2023" name="Mol. Phylogenet. Evol.">
        <title>Genome-scale phylogeny and comparative genomics of the fungal order Sordariales.</title>
        <authorList>
            <person name="Hensen N."/>
            <person name="Bonometti L."/>
            <person name="Westerberg I."/>
            <person name="Brannstrom I.O."/>
            <person name="Guillou S."/>
            <person name="Cros-Aarteil S."/>
            <person name="Calhoun S."/>
            <person name="Haridas S."/>
            <person name="Kuo A."/>
            <person name="Mondo S."/>
            <person name="Pangilinan J."/>
            <person name="Riley R."/>
            <person name="LaButti K."/>
            <person name="Andreopoulos B."/>
            <person name="Lipzen A."/>
            <person name="Chen C."/>
            <person name="Yan M."/>
            <person name="Daum C."/>
            <person name="Ng V."/>
            <person name="Clum A."/>
            <person name="Steindorff A."/>
            <person name="Ohm R.A."/>
            <person name="Martin F."/>
            <person name="Silar P."/>
            <person name="Natvig D.O."/>
            <person name="Lalanne C."/>
            <person name="Gautier V."/>
            <person name="Ament-Velasquez S.L."/>
            <person name="Kruys A."/>
            <person name="Hutchinson M.I."/>
            <person name="Powell A.J."/>
            <person name="Barry K."/>
            <person name="Miller A.N."/>
            <person name="Grigoriev I.V."/>
            <person name="Debuchy R."/>
            <person name="Gladieux P."/>
            <person name="Hiltunen Thoren M."/>
            <person name="Johannesson H."/>
        </authorList>
    </citation>
    <scope>NUCLEOTIDE SEQUENCE</scope>
    <source>
        <strain evidence="4">PSN293</strain>
    </source>
</reference>
<evidence type="ECO:0000256" key="3">
    <source>
        <dbReference type="SAM" id="SignalP"/>
    </source>
</evidence>
<keyword evidence="3" id="KW-0732">Signal</keyword>
<evidence type="ECO:0000313" key="4">
    <source>
        <dbReference type="EMBL" id="KAK4208126.1"/>
    </source>
</evidence>
<keyword evidence="2" id="KW-0812">Transmembrane</keyword>
<accession>A0AAN6XYN7</accession>
<protein>
    <submittedName>
        <fullName evidence="4">Uncharacterized protein</fullName>
    </submittedName>
</protein>
<evidence type="ECO:0000313" key="5">
    <source>
        <dbReference type="Proteomes" id="UP001301769"/>
    </source>
</evidence>
<feature type="compositionally biased region" description="Basic and acidic residues" evidence="1">
    <location>
        <begin position="175"/>
        <end position="189"/>
    </location>
</feature>
<organism evidence="4 5">
    <name type="scientific">Rhypophila decipiens</name>
    <dbReference type="NCBI Taxonomy" id="261697"/>
    <lineage>
        <taxon>Eukaryota</taxon>
        <taxon>Fungi</taxon>
        <taxon>Dikarya</taxon>
        <taxon>Ascomycota</taxon>
        <taxon>Pezizomycotina</taxon>
        <taxon>Sordariomycetes</taxon>
        <taxon>Sordariomycetidae</taxon>
        <taxon>Sordariales</taxon>
        <taxon>Naviculisporaceae</taxon>
        <taxon>Rhypophila</taxon>
    </lineage>
</organism>
<feature type="chain" id="PRO_5042988930" evidence="3">
    <location>
        <begin position="18"/>
        <end position="347"/>
    </location>
</feature>
<evidence type="ECO:0000256" key="2">
    <source>
        <dbReference type="SAM" id="Phobius"/>
    </source>
</evidence>
<feature type="region of interest" description="Disordered" evidence="1">
    <location>
        <begin position="168"/>
        <end position="196"/>
    </location>
</feature>
<proteinExistence type="predicted"/>
<gene>
    <name evidence="4" type="ORF">QBC37DRAFT_379403</name>
</gene>
<dbReference type="Proteomes" id="UP001301769">
    <property type="component" value="Unassembled WGS sequence"/>
</dbReference>